<feature type="region of interest" description="Disordered" evidence="8">
    <location>
        <begin position="1"/>
        <end position="20"/>
    </location>
</feature>
<sequence>MLKWKKVTNTSGPQPRPRHGHRAVAIRELMVVFGGGNEGIVDELHVYNTYTNQWYVPATKGEVPPGCAAYGFVVDGTRILIFGGMVEYGKYSNDLFELQATKWEWKKIRPQAPFSGDAPCPRLGHSFTLVGDKVFLFAGLANESDDPKHNIPKYLNDLYILNTKNGNYSWEIPITYGECPPPRESHTAIAWNDKSTGRNYLVIYGGMSGCRLGDLWILDIETLSWSKPKCSGTPPLPRSLHSATLINDKMYVFGGWIPLIVDNFTCEKEWQCTNTLGVLDLRSMTWETVDINVEPSPGVEVDDIPRARAGHCAVGIHGRLYIWSGRDGYRKAWNNQVRVCCKDLWYLEVGPPSQAQRVQLIRASTSALELSWTSIPNAQYYILEVQKLPPAPLNEKPTTPLKEENEAKPSPITSPTSIASPITSQPKIIYQPSPTGDKKPMIILQPKKPLQIPTVRAPTVLKVMPSGSQTTTTTPIKVVQKPATITPANVIRPSFTGNVIKLMPGTILSGNKIIMKPATSGTVITKPATPQQIIVQRPGMTVNTAGAIKLNTVQAPRIVSTTTQRPMNMTIGGRTVTLQLAGQKKVTLVNAAQATGSTPKIIMMPATSSAQTTVQQQQQQQKNTQIEQLDGADVDFQIDQLDGAVDNEDDIESQISTVKIEKHGDGEDVKVTTSGAGDKMEENEAAAILSTISEVSQLSSHSVNTHIAMHDEKALRNSLNENLLASPIISNSSNDFNGSIESYGRQHSLDALAAAAMQASNSKAVANLSQITEIKTKENSSNSESDNGEKWMVVGIFKTLTQNVTHYVDYQWRDNLDKLTSENIPDLSLLEKIPIEQGRTYRFRIAGINACGVGKFSEPIHFKTCLPGFPGAPSGIKITKSQDGAHLSWEPPSQSNSQGEITEYSVYLAVKDPNPSKATQLAFTRVYVGRENQCDVSNDLIKTAHLDSTNKPAIIFRIACRNEKGYGPACQIKWLQDPSTKTTTTPAAGTAIKRTTMIATQQQQKRFRTQ</sequence>
<evidence type="ECO:0000256" key="7">
    <source>
        <dbReference type="ARBA" id="ARBA00023306"/>
    </source>
</evidence>
<evidence type="ECO:0000256" key="1">
    <source>
        <dbReference type="ARBA" id="ARBA00004123"/>
    </source>
</evidence>
<dbReference type="SUPFAM" id="SSF49265">
    <property type="entry name" value="Fibronectin type III"/>
    <property type="match status" value="1"/>
</dbReference>
<keyword evidence="7" id="KW-0131">Cell cycle</keyword>
<keyword evidence="5" id="KW-0068">Autocatalytic cleavage</keyword>
<dbReference type="GO" id="GO:0006338">
    <property type="term" value="P:chromatin remodeling"/>
    <property type="evidence" value="ECO:0007669"/>
    <property type="project" value="TreeGrafter"/>
</dbReference>
<evidence type="ECO:0000256" key="8">
    <source>
        <dbReference type="SAM" id="MobiDB-lite"/>
    </source>
</evidence>
<dbReference type="Pfam" id="PF13854">
    <property type="entry name" value="Kelch_HCF"/>
    <property type="match status" value="1"/>
</dbReference>
<dbReference type="OrthoDB" id="10001928at2759"/>
<feature type="domain" description="Fibronectin type-III" evidence="9">
    <location>
        <begin position="352"/>
        <end position="854"/>
    </location>
</feature>
<reference evidence="10" key="1">
    <citation type="submission" date="2021-03" db="EMBL/GenBank/DDBJ databases">
        <title>Chromosome level genome of the anhydrobiotic midge Polypedilum vanderplanki.</title>
        <authorList>
            <person name="Yoshida Y."/>
            <person name="Kikawada T."/>
            <person name="Gusev O."/>
        </authorList>
    </citation>
    <scope>NUCLEOTIDE SEQUENCE</scope>
    <source>
        <strain evidence="10">NIAS01</strain>
        <tissue evidence="10">Whole body or cell culture</tissue>
    </source>
</reference>
<dbReference type="SMART" id="SM00060">
    <property type="entry name" value="FN3"/>
    <property type="match status" value="2"/>
</dbReference>
<dbReference type="GO" id="GO:0035097">
    <property type="term" value="C:histone methyltransferase complex"/>
    <property type="evidence" value="ECO:0007669"/>
    <property type="project" value="TreeGrafter"/>
</dbReference>
<gene>
    <name evidence="10" type="ORF">PVAND_016845</name>
</gene>
<dbReference type="InterPro" id="IPR015915">
    <property type="entry name" value="Kelch-typ_b-propeller"/>
</dbReference>
<name>A0A9J6BGV5_POLVA</name>
<feature type="domain" description="Fibronectin type-III" evidence="9">
    <location>
        <begin position="870"/>
        <end position="967"/>
    </location>
</feature>
<dbReference type="InterPro" id="IPR036116">
    <property type="entry name" value="FN3_sf"/>
</dbReference>
<dbReference type="CDD" id="cd00063">
    <property type="entry name" value="FN3"/>
    <property type="match status" value="1"/>
</dbReference>
<evidence type="ECO:0000256" key="5">
    <source>
        <dbReference type="ARBA" id="ARBA00022813"/>
    </source>
</evidence>
<comment type="caution">
    <text evidence="10">The sequence shown here is derived from an EMBL/GenBank/DDBJ whole genome shotgun (WGS) entry which is preliminary data.</text>
</comment>
<organism evidence="10 11">
    <name type="scientific">Polypedilum vanderplanki</name>
    <name type="common">Sleeping chironomid midge</name>
    <dbReference type="NCBI Taxonomy" id="319348"/>
    <lineage>
        <taxon>Eukaryota</taxon>
        <taxon>Metazoa</taxon>
        <taxon>Ecdysozoa</taxon>
        <taxon>Arthropoda</taxon>
        <taxon>Hexapoda</taxon>
        <taxon>Insecta</taxon>
        <taxon>Pterygota</taxon>
        <taxon>Neoptera</taxon>
        <taxon>Endopterygota</taxon>
        <taxon>Diptera</taxon>
        <taxon>Nematocera</taxon>
        <taxon>Chironomoidea</taxon>
        <taxon>Chironomidae</taxon>
        <taxon>Chironominae</taxon>
        <taxon>Polypedilum</taxon>
        <taxon>Polypedilum</taxon>
    </lineage>
</organism>
<keyword evidence="11" id="KW-1185">Reference proteome</keyword>
<dbReference type="EMBL" id="JADBJN010000004">
    <property type="protein sequence ID" value="KAG5668938.1"/>
    <property type="molecule type" value="Genomic_DNA"/>
</dbReference>
<comment type="subcellular location">
    <subcellularLocation>
        <location evidence="1">Nucleus</location>
    </subcellularLocation>
</comment>
<dbReference type="GO" id="GO:0003713">
    <property type="term" value="F:transcription coactivator activity"/>
    <property type="evidence" value="ECO:0007669"/>
    <property type="project" value="TreeGrafter"/>
</dbReference>
<accession>A0A9J6BGV5</accession>
<feature type="region of interest" description="Disordered" evidence="8">
    <location>
        <begin position="393"/>
        <end position="418"/>
    </location>
</feature>
<keyword evidence="2" id="KW-0880">Kelch repeat</keyword>
<dbReference type="Gene3D" id="6.10.250.2590">
    <property type="match status" value="1"/>
</dbReference>
<evidence type="ECO:0000256" key="4">
    <source>
        <dbReference type="ARBA" id="ARBA00022737"/>
    </source>
</evidence>
<dbReference type="PANTHER" id="PTHR46003:SF1">
    <property type="entry name" value="HOST CELL FACTOR"/>
    <property type="match status" value="1"/>
</dbReference>
<evidence type="ECO:0000256" key="3">
    <source>
        <dbReference type="ARBA" id="ARBA00022553"/>
    </source>
</evidence>
<protein>
    <recommendedName>
        <fullName evidence="9">Fibronectin type-III domain-containing protein</fullName>
    </recommendedName>
</protein>
<keyword evidence="4" id="KW-0677">Repeat</keyword>
<evidence type="ECO:0000313" key="11">
    <source>
        <dbReference type="Proteomes" id="UP001107558"/>
    </source>
</evidence>
<dbReference type="Gene3D" id="2.60.40.10">
    <property type="entry name" value="Immunoglobulins"/>
    <property type="match status" value="2"/>
</dbReference>
<dbReference type="InterPro" id="IPR059124">
    <property type="entry name" value="Kelch_HCF"/>
</dbReference>
<dbReference type="Proteomes" id="UP001107558">
    <property type="component" value="Chromosome 4"/>
</dbReference>
<dbReference type="AlphaFoldDB" id="A0A9J6BGV5"/>
<dbReference type="SUPFAM" id="SSF117281">
    <property type="entry name" value="Kelch motif"/>
    <property type="match status" value="1"/>
</dbReference>
<dbReference type="InterPro" id="IPR013783">
    <property type="entry name" value="Ig-like_fold"/>
</dbReference>
<dbReference type="FunFam" id="2.120.10.80:FF:000008">
    <property type="entry name" value="host cell factor 1 isoform X1"/>
    <property type="match status" value="1"/>
</dbReference>
<evidence type="ECO:0000259" key="9">
    <source>
        <dbReference type="SMART" id="SM00060"/>
    </source>
</evidence>
<proteinExistence type="predicted"/>
<dbReference type="Gene3D" id="2.120.10.80">
    <property type="entry name" value="Kelch-type beta propeller"/>
    <property type="match status" value="2"/>
</dbReference>
<evidence type="ECO:0000256" key="2">
    <source>
        <dbReference type="ARBA" id="ARBA00022441"/>
    </source>
</evidence>
<dbReference type="PANTHER" id="PTHR46003">
    <property type="entry name" value="HOST CELL FACTOR"/>
    <property type="match status" value="1"/>
</dbReference>
<dbReference type="InterPro" id="IPR003961">
    <property type="entry name" value="FN3_dom"/>
</dbReference>
<dbReference type="FunFam" id="2.120.10.80:FF:000015">
    <property type="entry name" value="host cell factor 1 isoform X1"/>
    <property type="match status" value="1"/>
</dbReference>
<keyword evidence="3" id="KW-0597">Phosphoprotein</keyword>
<evidence type="ECO:0000313" key="10">
    <source>
        <dbReference type="EMBL" id="KAG5668938.1"/>
    </source>
</evidence>
<keyword evidence="6" id="KW-0539">Nucleus</keyword>
<evidence type="ECO:0000256" key="6">
    <source>
        <dbReference type="ARBA" id="ARBA00023242"/>
    </source>
</evidence>
<feature type="compositionally biased region" description="Low complexity" evidence="8">
    <location>
        <begin position="409"/>
        <end position="418"/>
    </location>
</feature>
<dbReference type="InterPro" id="IPR043536">
    <property type="entry name" value="HCF1/2"/>
</dbReference>